<dbReference type="InterPro" id="IPR044023">
    <property type="entry name" value="Ig_7"/>
</dbReference>
<dbReference type="InterPro" id="IPR001304">
    <property type="entry name" value="C-type_lectin-like"/>
</dbReference>
<dbReference type="Proteomes" id="UP001589832">
    <property type="component" value="Unassembled WGS sequence"/>
</dbReference>
<dbReference type="InterPro" id="IPR016187">
    <property type="entry name" value="CTDL_fold"/>
</dbReference>
<dbReference type="InterPro" id="IPR026341">
    <property type="entry name" value="T9SS_type_B"/>
</dbReference>
<dbReference type="InterPro" id="IPR034007">
    <property type="entry name" value="CTLD_bac"/>
</dbReference>
<dbReference type="InterPro" id="IPR050111">
    <property type="entry name" value="C-type_lectin/snaclec_domain"/>
</dbReference>
<evidence type="ECO:0000313" key="4">
    <source>
        <dbReference type="Proteomes" id="UP001589832"/>
    </source>
</evidence>
<comment type="caution">
    <text evidence="3">The sequence shown here is derived from an EMBL/GenBank/DDBJ whole genome shotgun (WGS) entry which is preliminary data.</text>
</comment>
<accession>A0ABV6QCM2</accession>
<dbReference type="RefSeq" id="WP_386065615.1">
    <property type="nucleotide sequence ID" value="NZ_JBHLTQ010000019.1"/>
</dbReference>
<dbReference type="Gene3D" id="3.10.100.10">
    <property type="entry name" value="Mannose-Binding Protein A, subunit A"/>
    <property type="match status" value="1"/>
</dbReference>
<dbReference type="NCBIfam" id="TIGR04131">
    <property type="entry name" value="Bac_Flav_CTERM"/>
    <property type="match status" value="1"/>
</dbReference>
<protein>
    <submittedName>
        <fullName evidence="3">T9SS type B sorting domain-containing protein</fullName>
    </submittedName>
</protein>
<dbReference type="SUPFAM" id="SSF56436">
    <property type="entry name" value="C-type lectin-like"/>
    <property type="match status" value="1"/>
</dbReference>
<organism evidence="3 4">
    <name type="scientific">Winogradskyella pulchriflava</name>
    <dbReference type="NCBI Taxonomy" id="1110688"/>
    <lineage>
        <taxon>Bacteria</taxon>
        <taxon>Pseudomonadati</taxon>
        <taxon>Bacteroidota</taxon>
        <taxon>Flavobacteriia</taxon>
        <taxon>Flavobacteriales</taxon>
        <taxon>Flavobacteriaceae</taxon>
        <taxon>Winogradskyella</taxon>
    </lineage>
</organism>
<evidence type="ECO:0000313" key="3">
    <source>
        <dbReference type="EMBL" id="MFC0606052.1"/>
    </source>
</evidence>
<name>A0ABV6QCM2_9FLAO</name>
<proteinExistence type="predicted"/>
<sequence length="811" mass="89649">MLKFRLHIICLVSMLCNFAIAQSPPNISASGNQMYCAEAPMPIVTDVSISSTSGESMLDVIFIQIATGYSLGNDVLSLTGTHPNITESWSIGEGLLTLTGPASFADFENAISAVRFQTSENNFTQDKFFSINLGEANFLPATGHYYFYVEDIGVSWTQARDAAAAETYFGLQGYLATITTEEEVQITGEQAQGTGWIGGSDQGTEGVWRWETGPEAGQVFWNGAVNGSSPDGMFAFWNNGEPNNLGEEDYAHITDPDIGILGSWNDLAITGSTDPNSAYHPKGYIVEFGGMPGDPDINVSASTVIVMPKTNIYTNRICEEGIAEITIETNTDEVLWFETQSSTDIIHTGFTYENYINTSTTYYVLPLFNGCNDGNRIPVTVNVYESPIANDITIIQCDDEVGDGISSFNLNNYTDDIVRDVNGQVIPIWDISFYEDEDLSVQINSDNYINTSNYQVIYAKVLDDFTGCFSVSEVTLQVNSSSDTSASIEICDDFIEDGFAFFDLSEADNQILTNSPVNASIAYYVTYNEALLRENVIIGDYFNEVAYNQTVYARVDIDNTCYAINEVNLTVKNLPNVLQYEEVYYCLNSFPETTTLEGGILDDIPNNYAYDWSTGETTMNIEVNEVGTYIVFVTRPAGCTNRRTIVVLPSSTATVETIEVLDISENNTITVLVTGEGDYVYALDDENGVYQESNVFENVSPGIHTVYVKDIKNNCGIVSSDISVLGFPKFFTPNDDTVNDTWQISGFSSQFPVTARVDIFNRYGKHLAILNDNNPKWDGTYNGQLLPTDDYWFVAKLIDGRTFKGHFTLKR</sequence>
<feature type="chain" id="PRO_5047066626" evidence="1">
    <location>
        <begin position="22"/>
        <end position="811"/>
    </location>
</feature>
<reference evidence="3 4" key="1">
    <citation type="submission" date="2024-09" db="EMBL/GenBank/DDBJ databases">
        <authorList>
            <person name="Sun Q."/>
            <person name="Mori K."/>
        </authorList>
    </citation>
    <scope>NUCLEOTIDE SEQUENCE [LARGE SCALE GENOMIC DNA]</scope>
    <source>
        <strain evidence="3 4">NCAIM B.02481</strain>
    </source>
</reference>
<gene>
    <name evidence="3" type="ORF">ACFFGA_15955</name>
</gene>
<dbReference type="CDD" id="cd03603">
    <property type="entry name" value="CLECT_VCBS"/>
    <property type="match status" value="1"/>
</dbReference>
<evidence type="ECO:0000259" key="2">
    <source>
        <dbReference type="PROSITE" id="PS50041"/>
    </source>
</evidence>
<dbReference type="EMBL" id="JBHLTQ010000019">
    <property type="protein sequence ID" value="MFC0606052.1"/>
    <property type="molecule type" value="Genomic_DNA"/>
</dbReference>
<keyword evidence="4" id="KW-1185">Reference proteome</keyword>
<dbReference type="Pfam" id="PF13585">
    <property type="entry name" value="CHU_C"/>
    <property type="match status" value="1"/>
</dbReference>
<feature type="signal peptide" evidence="1">
    <location>
        <begin position="1"/>
        <end position="21"/>
    </location>
</feature>
<feature type="domain" description="C-type lectin" evidence="2">
    <location>
        <begin position="141"/>
        <end position="266"/>
    </location>
</feature>
<dbReference type="PANTHER" id="PTHR22803">
    <property type="entry name" value="MANNOSE, PHOSPHOLIPASE, LECTIN RECEPTOR RELATED"/>
    <property type="match status" value="1"/>
</dbReference>
<dbReference type="InterPro" id="IPR016186">
    <property type="entry name" value="C-type_lectin-like/link_sf"/>
</dbReference>
<dbReference type="PROSITE" id="PS50041">
    <property type="entry name" value="C_TYPE_LECTIN_2"/>
    <property type="match status" value="1"/>
</dbReference>
<dbReference type="Pfam" id="PF19081">
    <property type="entry name" value="Ig_7"/>
    <property type="match status" value="1"/>
</dbReference>
<keyword evidence="1" id="KW-0732">Signal</keyword>
<evidence type="ECO:0000256" key="1">
    <source>
        <dbReference type="SAM" id="SignalP"/>
    </source>
</evidence>